<proteinExistence type="predicted"/>
<dbReference type="Pfam" id="PF13843">
    <property type="entry name" value="DDE_Tnp_1_7"/>
    <property type="match status" value="1"/>
</dbReference>
<gene>
    <name evidence="2" type="ORF">FWK35_00030606</name>
</gene>
<dbReference type="EMBL" id="VUJU01009405">
    <property type="protein sequence ID" value="KAF0720803.1"/>
    <property type="molecule type" value="Genomic_DNA"/>
</dbReference>
<feature type="domain" description="PiggyBac transposable element-derived protein" evidence="1">
    <location>
        <begin position="65"/>
        <end position="335"/>
    </location>
</feature>
<dbReference type="PANTHER" id="PTHR47272:SF1">
    <property type="entry name" value="PIGGYBAC TRANSPOSABLE ELEMENT-DERIVED PROTEIN 3-LIKE"/>
    <property type="match status" value="1"/>
</dbReference>
<evidence type="ECO:0000313" key="2">
    <source>
        <dbReference type="EMBL" id="KAF0720803.1"/>
    </source>
</evidence>
<protein>
    <submittedName>
        <fullName evidence="2">PiggyBac transposable element-derived protein 3-like</fullName>
    </submittedName>
</protein>
<dbReference type="Proteomes" id="UP000478052">
    <property type="component" value="Unassembled WGS sequence"/>
</dbReference>
<evidence type="ECO:0000313" key="3">
    <source>
        <dbReference type="Proteomes" id="UP000478052"/>
    </source>
</evidence>
<keyword evidence="3" id="KW-1185">Reference proteome</keyword>
<organism evidence="2 3">
    <name type="scientific">Aphis craccivora</name>
    <name type="common">Cowpea aphid</name>
    <dbReference type="NCBI Taxonomy" id="307492"/>
    <lineage>
        <taxon>Eukaryota</taxon>
        <taxon>Metazoa</taxon>
        <taxon>Ecdysozoa</taxon>
        <taxon>Arthropoda</taxon>
        <taxon>Hexapoda</taxon>
        <taxon>Insecta</taxon>
        <taxon>Pterygota</taxon>
        <taxon>Neoptera</taxon>
        <taxon>Paraneoptera</taxon>
        <taxon>Hemiptera</taxon>
        <taxon>Sternorrhyncha</taxon>
        <taxon>Aphidomorpha</taxon>
        <taxon>Aphidoidea</taxon>
        <taxon>Aphididae</taxon>
        <taxon>Aphidini</taxon>
        <taxon>Aphis</taxon>
        <taxon>Aphis</taxon>
    </lineage>
</organism>
<name>A0A6G0W4V9_APHCR</name>
<dbReference type="OrthoDB" id="123207at2759"/>
<reference evidence="2 3" key="1">
    <citation type="submission" date="2019-08" db="EMBL/GenBank/DDBJ databases">
        <title>Whole genome of Aphis craccivora.</title>
        <authorList>
            <person name="Voronova N.V."/>
            <person name="Shulinski R.S."/>
            <person name="Bandarenka Y.V."/>
            <person name="Zhorov D.G."/>
            <person name="Warner D."/>
        </authorList>
    </citation>
    <scope>NUCLEOTIDE SEQUENCE [LARGE SCALE GENOMIC DNA]</scope>
    <source>
        <strain evidence="2">180601</strain>
        <tissue evidence="2">Whole Body</tissue>
    </source>
</reference>
<dbReference type="InterPro" id="IPR029526">
    <property type="entry name" value="PGBD"/>
</dbReference>
<sequence>MLKHQQFLCLFLCQNLNTLVQLHRLILKKTKLEHMQFNWKSGNACTFNLEIEGVDSITENEDVLTPLEYFKFFFSEHLFNVIVEESNTYSFQKFGKPLNLTTSELASFIPIELWMGIVKLPAFPDYWSNTMDYDKISTIMPLKRYQRILNSIHFMNNDNYNPNDRFSKVRPFLDIIRRNCLSQNQPNQFSVDEMMIPYKGKKAGSRRQYIKSKPKKWGFKFFIRAEVNGCIYDFLPYGGESTFNNIHFSDVEHKYFGLGPKVVLALASTIPNKPLSTMYFDNFFTTPELIHHLRKEYGILSLGTVRQNRLRNCPLLDDKKLKKKGRGSYSYKCDKKKKLTLLNG</sequence>
<evidence type="ECO:0000259" key="1">
    <source>
        <dbReference type="Pfam" id="PF13843"/>
    </source>
</evidence>
<dbReference type="AlphaFoldDB" id="A0A6G0W4V9"/>
<dbReference type="PANTHER" id="PTHR47272">
    <property type="entry name" value="DDE_TNP_1_7 DOMAIN-CONTAINING PROTEIN"/>
    <property type="match status" value="1"/>
</dbReference>
<accession>A0A6G0W4V9</accession>
<comment type="caution">
    <text evidence="2">The sequence shown here is derived from an EMBL/GenBank/DDBJ whole genome shotgun (WGS) entry which is preliminary data.</text>
</comment>